<accession>A0ABV3R9Q1</accession>
<feature type="domain" description="O-antigen ligase-related" evidence="6">
    <location>
        <begin position="208"/>
        <end position="359"/>
    </location>
</feature>
<feature type="transmembrane region" description="Helical" evidence="5">
    <location>
        <begin position="410"/>
        <end position="430"/>
    </location>
</feature>
<comment type="subcellular location">
    <subcellularLocation>
        <location evidence="1">Membrane</location>
        <topology evidence="1">Multi-pass membrane protein</topology>
    </subcellularLocation>
</comment>
<dbReference type="GO" id="GO:0016874">
    <property type="term" value="F:ligase activity"/>
    <property type="evidence" value="ECO:0007669"/>
    <property type="project" value="UniProtKB-KW"/>
</dbReference>
<evidence type="ECO:0000256" key="1">
    <source>
        <dbReference type="ARBA" id="ARBA00004141"/>
    </source>
</evidence>
<feature type="transmembrane region" description="Helical" evidence="5">
    <location>
        <begin position="41"/>
        <end position="64"/>
    </location>
</feature>
<organism evidence="8 9">
    <name type="scientific">Novosphingobium rhizovicinum</name>
    <dbReference type="NCBI Taxonomy" id="3228928"/>
    <lineage>
        <taxon>Bacteria</taxon>
        <taxon>Pseudomonadati</taxon>
        <taxon>Pseudomonadota</taxon>
        <taxon>Alphaproteobacteria</taxon>
        <taxon>Sphingomonadales</taxon>
        <taxon>Sphingomonadaceae</taxon>
        <taxon>Novosphingobium</taxon>
    </lineage>
</organism>
<keyword evidence="9" id="KW-1185">Reference proteome</keyword>
<dbReference type="NCBIfam" id="TIGR03097">
    <property type="entry name" value="PEP_O_lig_1"/>
    <property type="match status" value="1"/>
</dbReference>
<keyword evidence="2 5" id="KW-0812">Transmembrane</keyword>
<keyword evidence="3 5" id="KW-1133">Transmembrane helix</keyword>
<evidence type="ECO:0000256" key="5">
    <source>
        <dbReference type="SAM" id="Phobius"/>
    </source>
</evidence>
<dbReference type="InterPro" id="IPR007016">
    <property type="entry name" value="O-antigen_ligase-rel_domated"/>
</dbReference>
<evidence type="ECO:0000256" key="2">
    <source>
        <dbReference type="ARBA" id="ARBA00022692"/>
    </source>
</evidence>
<feature type="transmembrane region" description="Helical" evidence="5">
    <location>
        <begin position="105"/>
        <end position="121"/>
    </location>
</feature>
<dbReference type="PANTHER" id="PTHR37422:SF13">
    <property type="entry name" value="LIPOPOLYSACCHARIDE BIOSYNTHESIS PROTEIN PA4999-RELATED"/>
    <property type="match status" value="1"/>
</dbReference>
<gene>
    <name evidence="8" type="ORF">ABUH87_05140</name>
</gene>
<reference evidence="8 9" key="1">
    <citation type="submission" date="2024-06" db="EMBL/GenBank/DDBJ databases">
        <title>Novosphingobium rhizovicinus M1R2S20.</title>
        <authorList>
            <person name="Sun J.-Q."/>
        </authorList>
    </citation>
    <scope>NUCLEOTIDE SEQUENCE [LARGE SCALE GENOMIC DNA]</scope>
    <source>
        <strain evidence="8 9">M1R2S20</strain>
    </source>
</reference>
<evidence type="ECO:0000259" key="7">
    <source>
        <dbReference type="Pfam" id="PF19358"/>
    </source>
</evidence>
<feature type="transmembrane region" description="Helical" evidence="5">
    <location>
        <begin position="76"/>
        <end position="93"/>
    </location>
</feature>
<dbReference type="InterPro" id="IPR051533">
    <property type="entry name" value="WaaL-like"/>
</dbReference>
<feature type="transmembrane region" description="Helical" evidence="5">
    <location>
        <begin position="243"/>
        <end position="260"/>
    </location>
</feature>
<dbReference type="EMBL" id="JBFNXR010000021">
    <property type="protein sequence ID" value="MEW9854562.1"/>
    <property type="molecule type" value="Genomic_DNA"/>
</dbReference>
<evidence type="ECO:0000259" key="6">
    <source>
        <dbReference type="Pfam" id="PF04932"/>
    </source>
</evidence>
<dbReference type="InterPro" id="IPR017528">
    <property type="entry name" value="CHP03097O-antigen_lig-rel"/>
</dbReference>
<feature type="transmembrane region" description="Helical" evidence="5">
    <location>
        <begin position="201"/>
        <end position="217"/>
    </location>
</feature>
<dbReference type="Pfam" id="PF19358">
    <property type="entry name" value="DUF5935"/>
    <property type="match status" value="1"/>
</dbReference>
<dbReference type="Proteomes" id="UP001556118">
    <property type="component" value="Unassembled WGS sequence"/>
</dbReference>
<keyword evidence="4 5" id="KW-0472">Membrane</keyword>
<evidence type="ECO:0000256" key="4">
    <source>
        <dbReference type="ARBA" id="ARBA00023136"/>
    </source>
</evidence>
<evidence type="ECO:0000313" key="9">
    <source>
        <dbReference type="Proteomes" id="UP001556118"/>
    </source>
</evidence>
<feature type="domain" description="DUF5935" evidence="7">
    <location>
        <begin position="1"/>
        <end position="193"/>
    </location>
</feature>
<sequence>MLDLCLTAFLAFYLALGCRRPFLWVLAYLYVDIVAPQLISWGILSHIPTSLIFFVAAFIGWLFLDDKHGSRFTLRQGLLLLLLLYCAYTTLTADFPEAAAEKWSWVWKALVFAIFLPLTLRTRLRMEAVVLVMVLSASAIIIDGAVKTLAGGGGYGTLRFFVDNNTGLYEGSIISCVAIAIIPLILWLARHGTIFPPDWRVWTFAGALIFACALIPIGTQARTGLVCLVVLAALMLRTARRRLLIISLMGVATLMAIPFLPESYTARMSTIENNKSDQSASTRLAVWKWTLGYVREHPFGGGFDVYLANDLKIETVQAETSGSTTIVNKQVIQDGSRAFHSSYFEMLGEQGIPGLLLWLTIQVSGLIQMEVLRRRWRKCTGADEQWQAPLAAALQLAQVVYLVGSVFVGIAFQPFILMLIGVQCGVWSYLRRTEPKLADRFGKPGARQGRAVSAVAAVG</sequence>
<proteinExistence type="predicted"/>
<dbReference type="InterPro" id="IPR045979">
    <property type="entry name" value="DUF5935"/>
</dbReference>
<protein>
    <submittedName>
        <fullName evidence="8">O-glycosylation ligase, exosortase A system-associated</fullName>
    </submittedName>
</protein>
<evidence type="ECO:0000313" key="8">
    <source>
        <dbReference type="EMBL" id="MEW9854562.1"/>
    </source>
</evidence>
<feature type="transmembrane region" description="Helical" evidence="5">
    <location>
        <begin position="166"/>
        <end position="189"/>
    </location>
</feature>
<name>A0ABV3R9Q1_9SPHN</name>
<comment type="caution">
    <text evidence="8">The sequence shown here is derived from an EMBL/GenBank/DDBJ whole genome shotgun (WGS) entry which is preliminary data.</text>
</comment>
<dbReference type="Pfam" id="PF04932">
    <property type="entry name" value="Wzy_C"/>
    <property type="match status" value="1"/>
</dbReference>
<dbReference type="PANTHER" id="PTHR37422">
    <property type="entry name" value="TEICHURONIC ACID BIOSYNTHESIS PROTEIN TUAE"/>
    <property type="match status" value="1"/>
</dbReference>
<feature type="transmembrane region" description="Helical" evidence="5">
    <location>
        <begin position="128"/>
        <end position="146"/>
    </location>
</feature>
<dbReference type="RefSeq" id="WP_367770643.1">
    <property type="nucleotide sequence ID" value="NZ_JBFNXR010000021.1"/>
</dbReference>
<evidence type="ECO:0000256" key="3">
    <source>
        <dbReference type="ARBA" id="ARBA00022989"/>
    </source>
</evidence>
<keyword evidence="8" id="KW-0436">Ligase</keyword>